<dbReference type="EMBL" id="JAGRRH010000016">
    <property type="protein sequence ID" value="KAG7354205.1"/>
    <property type="molecule type" value="Genomic_DNA"/>
</dbReference>
<evidence type="ECO:0000313" key="6">
    <source>
        <dbReference type="EMBL" id="KAG7354205.1"/>
    </source>
</evidence>
<feature type="region of interest" description="Disordered" evidence="5">
    <location>
        <begin position="88"/>
        <end position="109"/>
    </location>
</feature>
<comment type="subcellular location">
    <subcellularLocation>
        <location evidence="2">Cytoplasm</location>
    </subcellularLocation>
    <subcellularLocation>
        <location evidence="1">Nucleus</location>
    </subcellularLocation>
</comment>
<dbReference type="Proteomes" id="UP000693970">
    <property type="component" value="Unassembled WGS sequence"/>
</dbReference>
<accession>A0A9K3PNQ4</accession>
<proteinExistence type="predicted"/>
<evidence type="ECO:0000313" key="7">
    <source>
        <dbReference type="Proteomes" id="UP000693970"/>
    </source>
</evidence>
<feature type="region of interest" description="Disordered" evidence="5">
    <location>
        <begin position="172"/>
        <end position="204"/>
    </location>
</feature>
<evidence type="ECO:0000256" key="3">
    <source>
        <dbReference type="ARBA" id="ARBA00022490"/>
    </source>
</evidence>
<keyword evidence="3" id="KW-0963">Cytoplasm</keyword>
<evidence type="ECO:0000256" key="5">
    <source>
        <dbReference type="SAM" id="MobiDB-lite"/>
    </source>
</evidence>
<comment type="caution">
    <text evidence="6">The sequence shown here is derived from an EMBL/GenBank/DDBJ whole genome shotgun (WGS) entry which is preliminary data.</text>
</comment>
<dbReference type="PANTHER" id="PTHR21399">
    <property type="entry name" value="CHLORIDE CONDUCTANCE REGULATORY PROTEIN ICLN"/>
    <property type="match status" value="1"/>
</dbReference>
<sequence>MMMQHNPDQYPNVVLRGSAAQLSALRQLEGSELQDVFFRERYGEYLYTPTANNNNNNNNNTTTIAASVDGTVENSYLLLEHSIPVTLRREQSSGTDTDKNGNRNTTTTTTTTTTTMCLEVTGRVFVTTCQLLFVADDPAQLDSDMAIGASCILLHAMMDDPQMAVYLQLHDDDHDDEDDNDDNNGGPTEITLIPSPVHDNEDNDDDACQRLFKSLCKLVAMHPTMGDDDDDDDDYGNDEFESGFGGFGAFHTGNDLIWPPSSSSSTNNNTVSGIVEMEDNDIIIEEGAATPDERAAMLNRLDNLLVVRPDLEIQEDQFEDAE</sequence>
<evidence type="ECO:0000256" key="2">
    <source>
        <dbReference type="ARBA" id="ARBA00004496"/>
    </source>
</evidence>
<feature type="compositionally biased region" description="Basic and acidic residues" evidence="5">
    <location>
        <begin position="88"/>
        <end position="101"/>
    </location>
</feature>
<evidence type="ECO:0000256" key="4">
    <source>
        <dbReference type="ARBA" id="ARBA00023242"/>
    </source>
</evidence>
<dbReference type="GO" id="GO:0034715">
    <property type="term" value="C:pICln-Sm protein complex"/>
    <property type="evidence" value="ECO:0007669"/>
    <property type="project" value="TreeGrafter"/>
</dbReference>
<name>A0A9K3PNQ4_9STRA</name>
<keyword evidence="4" id="KW-0539">Nucleus</keyword>
<dbReference type="GO" id="GO:0000387">
    <property type="term" value="P:spliceosomal snRNP assembly"/>
    <property type="evidence" value="ECO:0007669"/>
    <property type="project" value="TreeGrafter"/>
</dbReference>
<dbReference type="PANTHER" id="PTHR21399:SF0">
    <property type="entry name" value="METHYLOSOME SUBUNIT PICLN"/>
    <property type="match status" value="1"/>
</dbReference>
<organism evidence="6 7">
    <name type="scientific">Nitzschia inconspicua</name>
    <dbReference type="NCBI Taxonomy" id="303405"/>
    <lineage>
        <taxon>Eukaryota</taxon>
        <taxon>Sar</taxon>
        <taxon>Stramenopiles</taxon>
        <taxon>Ochrophyta</taxon>
        <taxon>Bacillariophyta</taxon>
        <taxon>Bacillariophyceae</taxon>
        <taxon>Bacillariophycidae</taxon>
        <taxon>Bacillariales</taxon>
        <taxon>Bacillariaceae</taxon>
        <taxon>Nitzschia</taxon>
    </lineage>
</organism>
<dbReference type="GO" id="GO:0005829">
    <property type="term" value="C:cytosol"/>
    <property type="evidence" value="ECO:0007669"/>
    <property type="project" value="TreeGrafter"/>
</dbReference>
<dbReference type="Pfam" id="PF03517">
    <property type="entry name" value="Voldacs"/>
    <property type="match status" value="1"/>
</dbReference>
<dbReference type="GO" id="GO:0045292">
    <property type="term" value="P:mRNA cis splicing, via spliceosome"/>
    <property type="evidence" value="ECO:0007669"/>
    <property type="project" value="TreeGrafter"/>
</dbReference>
<keyword evidence="7" id="KW-1185">Reference proteome</keyword>
<dbReference type="OrthoDB" id="54457at2759"/>
<dbReference type="InterPro" id="IPR039924">
    <property type="entry name" value="ICln/Lot5/Saf5"/>
</dbReference>
<gene>
    <name evidence="6" type="ORF">IV203_003561</name>
</gene>
<dbReference type="GO" id="GO:0005681">
    <property type="term" value="C:spliceosomal complex"/>
    <property type="evidence" value="ECO:0007669"/>
    <property type="project" value="TreeGrafter"/>
</dbReference>
<feature type="compositionally biased region" description="Acidic residues" evidence="5">
    <location>
        <begin position="173"/>
        <end position="182"/>
    </location>
</feature>
<evidence type="ECO:0000256" key="1">
    <source>
        <dbReference type="ARBA" id="ARBA00004123"/>
    </source>
</evidence>
<dbReference type="AlphaFoldDB" id="A0A9K3PNQ4"/>
<protein>
    <submittedName>
        <fullName evidence="6">Regulator of volume decrease after cellular swelling</fullName>
    </submittedName>
</protein>
<reference evidence="6" key="1">
    <citation type="journal article" date="2021" name="Sci. Rep.">
        <title>Diploid genomic architecture of Nitzschia inconspicua, an elite biomass production diatom.</title>
        <authorList>
            <person name="Oliver A."/>
            <person name="Podell S."/>
            <person name="Pinowska A."/>
            <person name="Traller J.C."/>
            <person name="Smith S.R."/>
            <person name="McClure R."/>
            <person name="Beliaev A."/>
            <person name="Bohutskyi P."/>
            <person name="Hill E.A."/>
            <person name="Rabines A."/>
            <person name="Zheng H."/>
            <person name="Allen L.Z."/>
            <person name="Kuo A."/>
            <person name="Grigoriev I.V."/>
            <person name="Allen A.E."/>
            <person name="Hazlebeck D."/>
            <person name="Allen E.E."/>
        </authorList>
    </citation>
    <scope>NUCLEOTIDE SEQUENCE</scope>
    <source>
        <strain evidence="6">Hildebrandi</strain>
    </source>
</reference>
<reference evidence="6" key="2">
    <citation type="submission" date="2021-04" db="EMBL/GenBank/DDBJ databases">
        <authorList>
            <person name="Podell S."/>
        </authorList>
    </citation>
    <scope>NUCLEOTIDE SEQUENCE</scope>
    <source>
        <strain evidence="6">Hildebrandi</strain>
    </source>
</reference>